<dbReference type="GO" id="GO:0016787">
    <property type="term" value="F:hydrolase activity"/>
    <property type="evidence" value="ECO:0007669"/>
    <property type="project" value="UniProtKB-KW"/>
</dbReference>
<protein>
    <submittedName>
        <fullName evidence="5">Biotin-dependent carboxyltransferase family protein</fullName>
    </submittedName>
</protein>
<comment type="caution">
    <text evidence="5">The sequence shown here is derived from an EMBL/GenBank/DDBJ whole genome shotgun (WGS) entry which is preliminary data.</text>
</comment>
<dbReference type="InterPro" id="IPR003778">
    <property type="entry name" value="CT_A_B"/>
</dbReference>
<dbReference type="Proteomes" id="UP000886723">
    <property type="component" value="Unassembled WGS sequence"/>
</dbReference>
<dbReference type="Gene3D" id="2.40.100.10">
    <property type="entry name" value="Cyclophilin-like"/>
    <property type="match status" value="1"/>
</dbReference>
<dbReference type="Pfam" id="PF02626">
    <property type="entry name" value="CT_A_B"/>
    <property type="match status" value="1"/>
</dbReference>
<dbReference type="SMART" id="SM00797">
    <property type="entry name" value="AHS2"/>
    <property type="match status" value="1"/>
</dbReference>
<evidence type="ECO:0000256" key="3">
    <source>
        <dbReference type="ARBA" id="ARBA00022840"/>
    </source>
</evidence>
<dbReference type="GO" id="GO:0005524">
    <property type="term" value="F:ATP binding"/>
    <property type="evidence" value="ECO:0007669"/>
    <property type="project" value="UniProtKB-KW"/>
</dbReference>
<proteinExistence type="predicted"/>
<feature type="domain" description="Carboxyltransferase" evidence="4">
    <location>
        <begin position="24"/>
        <end position="303"/>
    </location>
</feature>
<keyword evidence="3" id="KW-0067">ATP-binding</keyword>
<evidence type="ECO:0000259" key="4">
    <source>
        <dbReference type="SMART" id="SM00797"/>
    </source>
</evidence>
<dbReference type="AlphaFoldDB" id="A0A9D1NUR4"/>
<name>A0A9D1NUR4_9FIRM</name>
<evidence type="ECO:0000256" key="2">
    <source>
        <dbReference type="ARBA" id="ARBA00022801"/>
    </source>
</evidence>
<reference evidence="5" key="2">
    <citation type="journal article" date="2021" name="PeerJ">
        <title>Extensive microbial diversity within the chicken gut microbiome revealed by metagenomics and culture.</title>
        <authorList>
            <person name="Gilroy R."/>
            <person name="Ravi A."/>
            <person name="Getino M."/>
            <person name="Pursley I."/>
            <person name="Horton D.L."/>
            <person name="Alikhan N.F."/>
            <person name="Baker D."/>
            <person name="Gharbi K."/>
            <person name="Hall N."/>
            <person name="Watson M."/>
            <person name="Adriaenssens E.M."/>
            <person name="Foster-Nyarko E."/>
            <person name="Jarju S."/>
            <person name="Secka A."/>
            <person name="Antonio M."/>
            <person name="Oren A."/>
            <person name="Chaudhuri R.R."/>
            <person name="La Ragione R."/>
            <person name="Hildebrand F."/>
            <person name="Pallen M.J."/>
        </authorList>
    </citation>
    <scope>NUCLEOTIDE SEQUENCE</scope>
    <source>
        <strain evidence="5">ChiBcec2-4451</strain>
    </source>
</reference>
<gene>
    <name evidence="5" type="ORF">IAA63_06885</name>
</gene>
<evidence type="ECO:0000313" key="6">
    <source>
        <dbReference type="Proteomes" id="UP000886723"/>
    </source>
</evidence>
<dbReference type="PANTHER" id="PTHR43309">
    <property type="entry name" value="5-OXOPROLINASE SUBUNIT C"/>
    <property type="match status" value="1"/>
</dbReference>
<dbReference type="PANTHER" id="PTHR43309:SF5">
    <property type="entry name" value="5-OXOPROLINASE SUBUNIT C"/>
    <property type="match status" value="1"/>
</dbReference>
<organism evidence="5 6">
    <name type="scientific">Candidatus Pullilachnospira stercoravium</name>
    <dbReference type="NCBI Taxonomy" id="2840913"/>
    <lineage>
        <taxon>Bacteria</taxon>
        <taxon>Bacillati</taxon>
        <taxon>Bacillota</taxon>
        <taxon>Clostridia</taxon>
        <taxon>Lachnospirales</taxon>
        <taxon>Lachnospiraceae</taxon>
        <taxon>Lachnospiraceae incertae sedis</taxon>
        <taxon>Candidatus Pullilachnospira</taxon>
    </lineage>
</organism>
<keyword evidence="2" id="KW-0378">Hydrolase</keyword>
<dbReference type="EMBL" id="DVON01000155">
    <property type="protein sequence ID" value="HIV12848.1"/>
    <property type="molecule type" value="Genomic_DNA"/>
</dbReference>
<keyword evidence="1" id="KW-0547">Nucleotide-binding</keyword>
<dbReference type="NCBIfam" id="TIGR00724">
    <property type="entry name" value="urea_amlyse_rel"/>
    <property type="match status" value="1"/>
</dbReference>
<sequence>MGIRVLKGGMLTTVQDLGRTGYQSQGFGVAGVMDVRSFKIANLLLDNPENEAVLEFTLMGPTLQFTSETIIAVTGGDFLPHVNGKPVSMYTAIYMHKGDVLEFKGSRTGSRGYIAFSSYLDIPVVMGSRSTNLKCSLGGFKGRRLKDGDYIGFRIKRRYLPYFLSRTLDLDEFDQEEVTLRVVMGPQDRAFTKAGRETFLNEEYVVTSDFDRMGCRLEGPFIAYKETADIISDGIAFGSVQVPSHGKPIILLSDRQTTGGYAKIATVISVDIPKLVQRRTDHKVRFASVSVEEAQQLLLDEMKEMDQFRHQIHQPCREVLDCRLVAKRLTKLFEQQA</sequence>
<dbReference type="SUPFAM" id="SSF50891">
    <property type="entry name" value="Cyclophilin-like"/>
    <property type="match status" value="1"/>
</dbReference>
<evidence type="ECO:0000256" key="1">
    <source>
        <dbReference type="ARBA" id="ARBA00022741"/>
    </source>
</evidence>
<accession>A0A9D1NUR4</accession>
<dbReference type="InterPro" id="IPR052708">
    <property type="entry name" value="PxpC"/>
</dbReference>
<dbReference type="InterPro" id="IPR029000">
    <property type="entry name" value="Cyclophilin-like_dom_sf"/>
</dbReference>
<reference evidence="5" key="1">
    <citation type="submission" date="2020-10" db="EMBL/GenBank/DDBJ databases">
        <authorList>
            <person name="Gilroy R."/>
        </authorList>
    </citation>
    <scope>NUCLEOTIDE SEQUENCE</scope>
    <source>
        <strain evidence="5">ChiBcec2-4451</strain>
    </source>
</reference>
<evidence type="ECO:0000313" key="5">
    <source>
        <dbReference type="EMBL" id="HIV12848.1"/>
    </source>
</evidence>